<dbReference type="EMBL" id="CAJHUC010000321">
    <property type="protein sequence ID" value="CAD7695244.1"/>
    <property type="molecule type" value="Genomic_DNA"/>
</dbReference>
<comment type="caution">
    <text evidence="3">The sequence shown here is derived from an EMBL/GenBank/DDBJ whole genome shotgun (WGS) entry which is preliminary data.</text>
</comment>
<sequence length="159" mass="18038">MLHLLDAQPLMHLRIFWWPCTAGQWAQKVAHPSANITKEYFVRVNSKPTNQQVKTVVEGCMVEGRHVSPVAVQLEGDRSMRVAVSDGRKREVRVLVEHCGLEVEALKRVRIGQYRLPADLKIGQIRELSRSDLQKIVRLPTPSIPRGTSTARGMPRKSR</sequence>
<dbReference type="SUPFAM" id="SSF55120">
    <property type="entry name" value="Pseudouridine synthase"/>
    <property type="match status" value="1"/>
</dbReference>
<keyword evidence="1" id="KW-0413">Isomerase</keyword>
<dbReference type="Proteomes" id="UP000708148">
    <property type="component" value="Unassembled WGS sequence"/>
</dbReference>
<dbReference type="AlphaFoldDB" id="A0A8S1IKH8"/>
<gene>
    <name evidence="3" type="ORF">OSTQU699_LOCUS605</name>
</gene>
<dbReference type="InterPro" id="IPR042092">
    <property type="entry name" value="PsdUridine_s_RsuA/RluB/E/F_cat"/>
</dbReference>
<evidence type="ECO:0000256" key="1">
    <source>
        <dbReference type="ARBA" id="ARBA00023235"/>
    </source>
</evidence>
<evidence type="ECO:0000256" key="2">
    <source>
        <dbReference type="SAM" id="MobiDB-lite"/>
    </source>
</evidence>
<dbReference type="GO" id="GO:0001522">
    <property type="term" value="P:pseudouridine synthesis"/>
    <property type="evidence" value="ECO:0007669"/>
    <property type="project" value="InterPro"/>
</dbReference>
<protein>
    <submittedName>
        <fullName evidence="3">Uncharacterized protein</fullName>
    </submittedName>
</protein>
<keyword evidence="4" id="KW-1185">Reference proteome</keyword>
<dbReference type="PANTHER" id="PTHR47683:SF2">
    <property type="entry name" value="RNA-BINDING S4 DOMAIN-CONTAINING PROTEIN"/>
    <property type="match status" value="1"/>
</dbReference>
<proteinExistence type="predicted"/>
<dbReference type="PANTHER" id="PTHR47683">
    <property type="entry name" value="PSEUDOURIDINE SYNTHASE FAMILY PROTEIN-RELATED"/>
    <property type="match status" value="1"/>
</dbReference>
<dbReference type="InterPro" id="IPR050343">
    <property type="entry name" value="RsuA_PseudoU_synthase"/>
</dbReference>
<accession>A0A8S1IKH8</accession>
<reference evidence="3" key="1">
    <citation type="submission" date="2020-12" db="EMBL/GenBank/DDBJ databases">
        <authorList>
            <person name="Iha C."/>
        </authorList>
    </citation>
    <scope>NUCLEOTIDE SEQUENCE</scope>
</reference>
<dbReference type="GO" id="GO:0009982">
    <property type="term" value="F:pseudouridine synthase activity"/>
    <property type="evidence" value="ECO:0007669"/>
    <property type="project" value="InterPro"/>
</dbReference>
<dbReference type="OrthoDB" id="440619at2759"/>
<dbReference type="Gene3D" id="3.30.70.1560">
    <property type="entry name" value="Alpha-L RNA-binding motif"/>
    <property type="match status" value="1"/>
</dbReference>
<name>A0A8S1IKH8_9CHLO</name>
<dbReference type="Gene3D" id="3.30.70.580">
    <property type="entry name" value="Pseudouridine synthase I, catalytic domain, N-terminal subdomain"/>
    <property type="match status" value="1"/>
</dbReference>
<dbReference type="GO" id="GO:0003723">
    <property type="term" value="F:RNA binding"/>
    <property type="evidence" value="ECO:0007669"/>
    <property type="project" value="InterPro"/>
</dbReference>
<organism evidence="3 4">
    <name type="scientific">Ostreobium quekettii</name>
    <dbReference type="NCBI Taxonomy" id="121088"/>
    <lineage>
        <taxon>Eukaryota</taxon>
        <taxon>Viridiplantae</taxon>
        <taxon>Chlorophyta</taxon>
        <taxon>core chlorophytes</taxon>
        <taxon>Ulvophyceae</taxon>
        <taxon>TCBD clade</taxon>
        <taxon>Bryopsidales</taxon>
        <taxon>Ostreobineae</taxon>
        <taxon>Ostreobiaceae</taxon>
        <taxon>Ostreobium</taxon>
    </lineage>
</organism>
<feature type="region of interest" description="Disordered" evidence="2">
    <location>
        <begin position="140"/>
        <end position="159"/>
    </location>
</feature>
<evidence type="ECO:0000313" key="3">
    <source>
        <dbReference type="EMBL" id="CAD7695244.1"/>
    </source>
</evidence>
<dbReference type="InterPro" id="IPR020103">
    <property type="entry name" value="PsdUridine_synth_cat_dom_sf"/>
</dbReference>
<evidence type="ECO:0000313" key="4">
    <source>
        <dbReference type="Proteomes" id="UP000708148"/>
    </source>
</evidence>
<dbReference type="InterPro" id="IPR020094">
    <property type="entry name" value="TruA/RsuA/RluB/E/F_N"/>
</dbReference>